<evidence type="ECO:0000256" key="2">
    <source>
        <dbReference type="ARBA" id="ARBA00022692"/>
    </source>
</evidence>
<accession>A0ABM1F4W5</accession>
<evidence type="ECO:0000256" key="9">
    <source>
        <dbReference type="ARBA" id="ARBA00023180"/>
    </source>
</evidence>
<dbReference type="InterPro" id="IPR015943">
    <property type="entry name" value="WD40/YVTN_repeat-like_dom_sf"/>
</dbReference>
<reference evidence="13" key="1">
    <citation type="submission" date="2025-08" db="UniProtKB">
        <authorList>
            <consortium name="RefSeq"/>
        </authorList>
    </citation>
    <scope>IDENTIFICATION</scope>
</reference>
<keyword evidence="3" id="KW-0732">Signal</keyword>
<evidence type="ECO:0000256" key="10">
    <source>
        <dbReference type="PROSITE-ProRule" id="PRU00352"/>
    </source>
</evidence>
<evidence type="ECO:0000256" key="4">
    <source>
        <dbReference type="ARBA" id="ARBA00022737"/>
    </source>
</evidence>
<proteinExistence type="predicted"/>
<comment type="subcellular location">
    <subcellularLocation>
        <location evidence="1">Membrane</location>
        <topology evidence="1">Single-pass membrane protein</topology>
    </subcellularLocation>
</comment>
<dbReference type="InterPro" id="IPR001627">
    <property type="entry name" value="Semap_dom"/>
</dbReference>
<dbReference type="InterPro" id="IPR014756">
    <property type="entry name" value="Ig_E-set"/>
</dbReference>
<dbReference type="InterPro" id="IPR002909">
    <property type="entry name" value="IPT_dom"/>
</dbReference>
<evidence type="ECO:0000256" key="3">
    <source>
        <dbReference type="ARBA" id="ARBA00022729"/>
    </source>
</evidence>
<dbReference type="InterPro" id="IPR031148">
    <property type="entry name" value="Plexin"/>
</dbReference>
<feature type="non-terminal residue" evidence="13">
    <location>
        <position position="1"/>
    </location>
</feature>
<evidence type="ECO:0000313" key="12">
    <source>
        <dbReference type="Proteomes" id="UP000695022"/>
    </source>
</evidence>
<name>A0ABM1F4W5_PRICU</name>
<dbReference type="SMART" id="SM00423">
    <property type="entry name" value="PSI"/>
    <property type="match status" value="1"/>
</dbReference>
<dbReference type="RefSeq" id="XP_014679486.1">
    <property type="nucleotide sequence ID" value="XM_014824000.1"/>
</dbReference>
<dbReference type="CDD" id="cd11236">
    <property type="entry name" value="Sema_plexin_like"/>
    <property type="match status" value="1"/>
</dbReference>
<keyword evidence="9" id="KW-0325">Glycoprotein</keyword>
<keyword evidence="4" id="KW-0677">Repeat</keyword>
<organism evidence="12 13">
    <name type="scientific">Priapulus caudatus</name>
    <name type="common">Priapulid worm</name>
    <dbReference type="NCBI Taxonomy" id="37621"/>
    <lineage>
        <taxon>Eukaryota</taxon>
        <taxon>Metazoa</taxon>
        <taxon>Ecdysozoa</taxon>
        <taxon>Scalidophora</taxon>
        <taxon>Priapulida</taxon>
        <taxon>Priapulimorpha</taxon>
        <taxon>Priapulimorphida</taxon>
        <taxon>Priapulidae</taxon>
        <taxon>Priapulus</taxon>
    </lineage>
</organism>
<gene>
    <name evidence="13" type="primary">LOC106819353</name>
</gene>
<dbReference type="InterPro" id="IPR013783">
    <property type="entry name" value="Ig-like_fold"/>
</dbReference>
<dbReference type="SMART" id="SM00630">
    <property type="entry name" value="Sema"/>
    <property type="match status" value="1"/>
</dbReference>
<dbReference type="Gene3D" id="2.130.10.10">
    <property type="entry name" value="YVTN repeat-like/Quinoprotein amine dehydrogenase"/>
    <property type="match status" value="1"/>
</dbReference>
<evidence type="ECO:0000313" key="13">
    <source>
        <dbReference type="RefSeq" id="XP_014679486.1"/>
    </source>
</evidence>
<comment type="caution">
    <text evidence="10">Lacks conserved residue(s) required for the propagation of feature annotation.</text>
</comment>
<dbReference type="Proteomes" id="UP000695022">
    <property type="component" value="Unplaced"/>
</dbReference>
<dbReference type="PANTHER" id="PTHR22625:SF70">
    <property type="entry name" value="PLEXIN A, ISOFORM A"/>
    <property type="match status" value="1"/>
</dbReference>
<dbReference type="SUPFAM" id="SSF101912">
    <property type="entry name" value="Sema domain"/>
    <property type="match status" value="1"/>
</dbReference>
<evidence type="ECO:0000256" key="8">
    <source>
        <dbReference type="ARBA" id="ARBA00023157"/>
    </source>
</evidence>
<dbReference type="GeneID" id="106819353"/>
<keyword evidence="6" id="KW-1133">Transmembrane helix</keyword>
<keyword evidence="12" id="KW-1185">Reference proteome</keyword>
<feature type="domain" description="Sema" evidence="11">
    <location>
        <begin position="1"/>
        <end position="300"/>
    </location>
</feature>
<keyword evidence="2" id="KW-0812">Transmembrane</keyword>
<dbReference type="Pfam" id="PF18020">
    <property type="entry name" value="TIG_2"/>
    <property type="match status" value="1"/>
</dbReference>
<dbReference type="InterPro" id="IPR036352">
    <property type="entry name" value="Semap_dom_sf"/>
</dbReference>
<protein>
    <submittedName>
        <fullName evidence="13">Plexin-B-like</fullName>
    </submittedName>
</protein>
<dbReference type="SMART" id="SM00429">
    <property type="entry name" value="IPT"/>
    <property type="match status" value="1"/>
</dbReference>
<sequence length="613" mass="65883">GVNKLYQLDEDLSVLHSVDTGPHNDSVYCPLEGSCINSAERVPTDDHNKVLVINYAAGELIVCGSIYQGRCDRHHLSDITKTVAPNELTTVHPVATNNATASTVAFIAPGVPDPARINVLYVATTLTRGLYRHRVPSVASRSLQAGKMFDLAVRGISKSSSVVILDEYRDVFGVEYRAGFHHEGFSYLVQTQPRSVAREHLEQARATRISRVCDHDDNFDSYTEVALECRARGDGGAVYDIAQAAVLVSPGRHLADSFGISPSKKVLAVVFAAAAGAGDARGRRGSALCVYTMALVSRMFRENVQMCYNGSVPDRGLGYINRFDKGCPTGSLVVSRASQCPRFLLPDRHGNDDSDADPASSGILLPSGQSKTISLLATNLPQPRHGDEGYRCLLRVAGEMAPQSSSAEVRRQPGEANQTVTCAATTYGYKESRGEVTASLSVVWNDDHLVDMATVTLYKCAELGRDCSRCLTRARRYRCAWCGGACTYAAACRDQPHDTCPPPHITDFSPKSGPIEGGTLVTIWGTNLLRSPSDVANGTSVAGVLCRVSERDYDISTRLVCATGYSGAPRAGPIVPLIGPRSGGTQLNVTGRNLDVGGEIQAFIDDLPCKVER</sequence>
<evidence type="ECO:0000256" key="5">
    <source>
        <dbReference type="ARBA" id="ARBA00022902"/>
    </source>
</evidence>
<dbReference type="Gene3D" id="2.60.40.10">
    <property type="entry name" value="Immunoglobulins"/>
    <property type="match status" value="1"/>
</dbReference>
<keyword evidence="5" id="KW-0524">Neurogenesis</keyword>
<dbReference type="Pfam" id="PF01833">
    <property type="entry name" value="TIG"/>
    <property type="match status" value="1"/>
</dbReference>
<evidence type="ECO:0000259" key="11">
    <source>
        <dbReference type="PROSITE" id="PS51004"/>
    </source>
</evidence>
<dbReference type="InterPro" id="IPR041362">
    <property type="entry name" value="TIG2_plexin"/>
</dbReference>
<dbReference type="PANTHER" id="PTHR22625">
    <property type="entry name" value="PLEXIN"/>
    <property type="match status" value="1"/>
</dbReference>
<keyword evidence="7" id="KW-0472">Membrane</keyword>
<evidence type="ECO:0000256" key="6">
    <source>
        <dbReference type="ARBA" id="ARBA00022989"/>
    </source>
</evidence>
<dbReference type="InterPro" id="IPR016201">
    <property type="entry name" value="PSI"/>
</dbReference>
<evidence type="ECO:0000256" key="1">
    <source>
        <dbReference type="ARBA" id="ARBA00004167"/>
    </source>
</evidence>
<evidence type="ECO:0000256" key="7">
    <source>
        <dbReference type="ARBA" id="ARBA00023136"/>
    </source>
</evidence>
<keyword evidence="8" id="KW-1015">Disulfide bond</keyword>
<dbReference type="SUPFAM" id="SSF81296">
    <property type="entry name" value="E set domains"/>
    <property type="match status" value="1"/>
</dbReference>
<dbReference type="PROSITE" id="PS51004">
    <property type="entry name" value="SEMA"/>
    <property type="match status" value="1"/>
</dbReference>